<accession>A0ABM4BRK9</accession>
<dbReference type="GeneID" id="100197306"/>
<feature type="compositionally biased region" description="Polar residues" evidence="1">
    <location>
        <begin position="558"/>
        <end position="567"/>
    </location>
</feature>
<feature type="region of interest" description="Disordered" evidence="1">
    <location>
        <begin position="1179"/>
        <end position="1202"/>
    </location>
</feature>
<evidence type="ECO:0000256" key="2">
    <source>
        <dbReference type="SAM" id="SignalP"/>
    </source>
</evidence>
<feature type="compositionally biased region" description="Polar residues" evidence="1">
    <location>
        <begin position="1371"/>
        <end position="1380"/>
    </location>
</feature>
<proteinExistence type="predicted"/>
<feature type="compositionally biased region" description="Basic residues" evidence="1">
    <location>
        <begin position="1345"/>
        <end position="1355"/>
    </location>
</feature>
<feature type="compositionally biased region" description="Basic and acidic residues" evidence="1">
    <location>
        <begin position="1438"/>
        <end position="1455"/>
    </location>
</feature>
<feature type="compositionally biased region" description="Basic residues" evidence="1">
    <location>
        <begin position="1297"/>
        <end position="1308"/>
    </location>
</feature>
<protein>
    <submittedName>
        <fullName evidence="4">Uncharacterized protein LOC100197306 isoform X1</fullName>
    </submittedName>
</protein>
<feature type="compositionally biased region" description="Basic residues" evidence="1">
    <location>
        <begin position="570"/>
        <end position="580"/>
    </location>
</feature>
<sequence>MMKVPYVLLAFHLIFLLKCNANLKINGNSSTVKKQEFSKKLFLFKEDQQTIAREILKRARFNDNKTKAQQRKPENISNSEKNFLALRKEKYLPNKKNITLNNKIDRSNSSRKVFRKKVDKTLKQEKNILTYKKKQLFNGNKNQSELHNMTKSSNKKPSGVSTSVSDEYQLKRLHALKALIHSVIVSTNANNDSTSIKKITEKSEDAFKTKLNINPKEPQSYFVYNDSSDDIVTTTPQDLKRHRQKLKSEHLNRTVLNEKALDGGKINSSADSLLKNNSKVMIKNQTIYNSVTMDPVDKKHTGIGSFHILFNPMNDSEDYLSHRKAKAQDIIKSIELKVSKMHNNEPAKPDRPEQQIPKGLNLEKIGYEDFWERLEMERKQKGETIKEKLERLEQEMNEKMEEARQKSEERRQERQRQYEQKWGKDLYSRNSALISENRGIDTPILYKNVSNRESMFKPSNYTLLNNSAFLAFHNKKLHDYIFSKYVNSPRTHREFDVKQGNKLMISNEDDDEENAYKQKIRVTENMPLNQEDIEVGALGDSHQWQIISEDSVVKEDTVNNQNKTSVKGSPRNKKKSRKTKLVSESLEKENKTNSLSNTLGNKSLVNDTLGNNSHDVNATLQNSFTLHGDSEVLFKKPVDDSFLGTVFLETPASFNVRKRLENKIEDESKQEHFIKRLDNTKEFIKNSKDVIHLRRNFIYYPQANIFKQARRIYPQNVLKTNVKNIKQPQNEVFNFQPLRRSEVSKDEKTIDINLVLPKPETPSITPTTLKDTQQSLADLIQHTLDSQQKSSANSDSSDKNIMNRMVSDLTRALDRQQMTNEISQITNTLAQTMMNTMLLNQRPQEKSQSIENLEKEVNSLKTRAAVPIESIDYEAAAVPSLKAILKKIKKKNRKLKKLIRKVKKPYLMQSSNIMPGLASQMPTGGVYGGMSVAPQPPPPVMPNIQQAPAPQPIMFSAPAPPQPPPQIIAAPPQQPQMLAAPPPPPAQVVAAQAPTQVVAAQAPTQVVAAQAPTQVVAAQAPTQVVAAQAPTQVVAAQPPTQVVAQAPMQVIAAEAPTQVVADEAPTQAVADEAPTQVVAAQPRPPTRLVAAQPRPPTQMIAAAPRPKVVAAQPPQIALQVEEEVEPVENVEVQQTPIVQQEMVEEPDQNQVYVPQTRPKVVEAVEQVTQEVETPVLTEECQPNTECPDNLYQDSEDNSPDLNQNVEPVQEVVKEKPVECQLNNDENLSLIESEETSNPEEYPNDENSIDEPQDIQTDATNLNEDQQDLPSQFNKFEDNSQESSQEQPYQPVRFPTTKYKKKHRGRKKPFPFGDVDYDLPNYPDSSETPNQSSDSMVNENIYPYRQSKKLKKKKKFPNQIYNGQVDLDDPDSNNNYDQSTPLFSKRRKNMRHLYKNNSEMSRLLQAQLANVLSNSLDLQTKNQHKDSKKPNNKNTELQDIDHSFKNDDSYKIPKPKSDQKNVWNILMKILQSSKQRDNKKLGDKSMLSKNVAERILFKTAIKANKLLQKISKPKLDAKKAFLKKLESFKRVKNTKKRYKTHKKKNLQKKSSEKHLLNKNINNTVFKIPKSIKKHQPVNVWLRSL</sequence>
<feature type="region of interest" description="Disordered" evidence="1">
    <location>
        <begin position="555"/>
        <end position="600"/>
    </location>
</feature>
<gene>
    <name evidence="4" type="primary">LOC100197306</name>
</gene>
<feature type="region of interest" description="Disordered" evidence="1">
    <location>
        <begin position="1232"/>
        <end position="1251"/>
    </location>
</feature>
<evidence type="ECO:0000313" key="4">
    <source>
        <dbReference type="RefSeq" id="XP_065651793.1"/>
    </source>
</evidence>
<feature type="region of interest" description="Disordered" evidence="1">
    <location>
        <begin position="1271"/>
        <end position="1380"/>
    </location>
</feature>
<reference evidence="4" key="1">
    <citation type="submission" date="2025-08" db="UniProtKB">
        <authorList>
            <consortium name="RefSeq"/>
        </authorList>
    </citation>
    <scope>IDENTIFICATION</scope>
</reference>
<keyword evidence="2" id="KW-0732">Signal</keyword>
<dbReference type="RefSeq" id="XP_065651793.1">
    <property type="nucleotide sequence ID" value="XM_065795721.1"/>
</dbReference>
<feature type="signal peptide" evidence="2">
    <location>
        <begin position="1"/>
        <end position="21"/>
    </location>
</feature>
<organism evidence="3 4">
    <name type="scientific">Hydra vulgaris</name>
    <name type="common">Hydra</name>
    <name type="synonym">Hydra attenuata</name>
    <dbReference type="NCBI Taxonomy" id="6087"/>
    <lineage>
        <taxon>Eukaryota</taxon>
        <taxon>Metazoa</taxon>
        <taxon>Cnidaria</taxon>
        <taxon>Hydrozoa</taxon>
        <taxon>Hydroidolina</taxon>
        <taxon>Anthoathecata</taxon>
        <taxon>Aplanulata</taxon>
        <taxon>Hydridae</taxon>
        <taxon>Hydra</taxon>
    </lineage>
</organism>
<feature type="compositionally biased region" description="Polar residues" evidence="1">
    <location>
        <begin position="1322"/>
        <end position="1337"/>
    </location>
</feature>
<feature type="region of interest" description="Disordered" evidence="1">
    <location>
        <begin position="140"/>
        <end position="163"/>
    </location>
</feature>
<keyword evidence="3" id="KW-1185">Reference proteome</keyword>
<evidence type="ECO:0000313" key="3">
    <source>
        <dbReference type="Proteomes" id="UP001652625"/>
    </source>
</evidence>
<feature type="region of interest" description="Disordered" evidence="1">
    <location>
        <begin position="1418"/>
        <end position="1455"/>
    </location>
</feature>
<evidence type="ECO:0000256" key="1">
    <source>
        <dbReference type="SAM" id="MobiDB-lite"/>
    </source>
</evidence>
<name>A0ABM4BRK9_HYDVU</name>
<feature type="chain" id="PRO_5045782412" evidence="2">
    <location>
        <begin position="22"/>
        <end position="1583"/>
    </location>
</feature>
<dbReference type="Proteomes" id="UP001652625">
    <property type="component" value="Chromosome 04"/>
</dbReference>
<feature type="region of interest" description="Disordered" evidence="1">
    <location>
        <begin position="397"/>
        <end position="417"/>
    </location>
</feature>